<evidence type="ECO:0000256" key="4">
    <source>
        <dbReference type="ARBA" id="ARBA00017273"/>
    </source>
</evidence>
<dbReference type="Gene3D" id="3.20.20.140">
    <property type="entry name" value="Metal-dependent hydrolases"/>
    <property type="match status" value="1"/>
</dbReference>
<dbReference type="InterPro" id="IPR004013">
    <property type="entry name" value="PHP_dom"/>
</dbReference>
<dbReference type="OrthoDB" id="9803237at2"/>
<dbReference type="AlphaFoldDB" id="A0A517SCS6"/>
<keyword evidence="8 13" id="KW-0235">DNA replication</keyword>
<dbReference type="GO" id="GO:0006260">
    <property type="term" value="P:DNA replication"/>
    <property type="evidence" value="ECO:0007669"/>
    <property type="project" value="UniProtKB-KW"/>
</dbReference>
<comment type="function">
    <text evidence="13">DNA polymerase involved in damage-induced mutagenesis and translesion synthesis (TLS). It is not the major replicative DNA polymerase.</text>
</comment>
<dbReference type="RefSeq" id="WP_145029538.1">
    <property type="nucleotide sequence ID" value="NZ_CP036271.1"/>
</dbReference>
<evidence type="ECO:0000313" key="15">
    <source>
        <dbReference type="EMBL" id="QDT53927.1"/>
    </source>
</evidence>
<proteinExistence type="inferred from homology"/>
<feature type="domain" description="Polymerase/histidinol phosphatase N-terminal" evidence="14">
    <location>
        <begin position="30"/>
        <end position="97"/>
    </location>
</feature>
<dbReference type="Gene3D" id="1.10.150.870">
    <property type="match status" value="1"/>
</dbReference>
<evidence type="ECO:0000256" key="6">
    <source>
        <dbReference type="ARBA" id="ARBA00022679"/>
    </source>
</evidence>
<dbReference type="InterPro" id="IPR023073">
    <property type="entry name" value="DnaE2"/>
</dbReference>
<dbReference type="InterPro" id="IPR016195">
    <property type="entry name" value="Pol/histidinol_Pase-like"/>
</dbReference>
<dbReference type="GO" id="GO:0003887">
    <property type="term" value="F:DNA-directed DNA polymerase activity"/>
    <property type="evidence" value="ECO:0007669"/>
    <property type="project" value="UniProtKB-UniRule"/>
</dbReference>
<evidence type="ECO:0000256" key="2">
    <source>
        <dbReference type="ARBA" id="ARBA00007391"/>
    </source>
</evidence>
<dbReference type="Pfam" id="PF02811">
    <property type="entry name" value="PHP"/>
    <property type="match status" value="1"/>
</dbReference>
<dbReference type="EC" id="2.7.7.7" evidence="3 13"/>
<dbReference type="InterPro" id="IPR003141">
    <property type="entry name" value="Pol/His_phosphatase_N"/>
</dbReference>
<keyword evidence="5 13" id="KW-0963">Cytoplasm</keyword>
<dbReference type="PANTHER" id="PTHR32294:SF4">
    <property type="entry name" value="ERROR-PRONE DNA POLYMERASE"/>
    <property type="match status" value="1"/>
</dbReference>
<dbReference type="GO" id="GO:0008408">
    <property type="term" value="F:3'-5' exonuclease activity"/>
    <property type="evidence" value="ECO:0007669"/>
    <property type="project" value="InterPro"/>
</dbReference>
<organism evidence="15 16">
    <name type="scientific">Caulifigura coniformis</name>
    <dbReference type="NCBI Taxonomy" id="2527983"/>
    <lineage>
        <taxon>Bacteria</taxon>
        <taxon>Pseudomonadati</taxon>
        <taxon>Planctomycetota</taxon>
        <taxon>Planctomycetia</taxon>
        <taxon>Planctomycetales</taxon>
        <taxon>Planctomycetaceae</taxon>
        <taxon>Caulifigura</taxon>
    </lineage>
</organism>
<evidence type="ECO:0000256" key="10">
    <source>
        <dbReference type="ARBA" id="ARBA00022932"/>
    </source>
</evidence>
<dbReference type="GO" id="GO:0003676">
    <property type="term" value="F:nucleic acid binding"/>
    <property type="evidence" value="ECO:0007669"/>
    <property type="project" value="InterPro"/>
</dbReference>
<keyword evidence="6 13" id="KW-0808">Transferase</keyword>
<dbReference type="InterPro" id="IPR040982">
    <property type="entry name" value="DNA_pol3_finger"/>
</dbReference>
<dbReference type="NCBIfam" id="NF004225">
    <property type="entry name" value="PRK05672.1"/>
    <property type="match status" value="1"/>
</dbReference>
<keyword evidence="11 13" id="KW-0234">DNA repair</keyword>
<evidence type="ECO:0000256" key="8">
    <source>
        <dbReference type="ARBA" id="ARBA00022705"/>
    </source>
</evidence>
<dbReference type="InterPro" id="IPR029460">
    <property type="entry name" value="DNAPol_HHH"/>
</dbReference>
<keyword evidence="10 13" id="KW-0239">DNA-directed DNA polymerase</keyword>
<dbReference type="Proteomes" id="UP000315700">
    <property type="component" value="Chromosome"/>
</dbReference>
<accession>A0A517SCS6</accession>
<evidence type="ECO:0000256" key="3">
    <source>
        <dbReference type="ARBA" id="ARBA00012417"/>
    </source>
</evidence>
<dbReference type="Pfam" id="PF07733">
    <property type="entry name" value="DNA_pol3_alpha"/>
    <property type="match status" value="1"/>
</dbReference>
<evidence type="ECO:0000256" key="7">
    <source>
        <dbReference type="ARBA" id="ARBA00022695"/>
    </source>
</evidence>
<keyword evidence="9 13" id="KW-0227">DNA damage</keyword>
<comment type="similarity">
    <text evidence="2 13">Belongs to the DNA polymerase type-C family. DnaE2 subfamily.</text>
</comment>
<comment type="subcellular location">
    <subcellularLocation>
        <location evidence="1 13">Cytoplasm</location>
    </subcellularLocation>
</comment>
<evidence type="ECO:0000256" key="13">
    <source>
        <dbReference type="HAMAP-Rule" id="MF_01902"/>
    </source>
</evidence>
<keyword evidence="16" id="KW-1185">Reference proteome</keyword>
<protein>
    <recommendedName>
        <fullName evidence="4 13">Error-prone DNA polymerase</fullName>
        <ecNumber evidence="3 13">2.7.7.7</ecNumber>
    </recommendedName>
</protein>
<evidence type="ECO:0000256" key="11">
    <source>
        <dbReference type="ARBA" id="ARBA00023204"/>
    </source>
</evidence>
<dbReference type="Pfam" id="PF14579">
    <property type="entry name" value="HHH_6"/>
    <property type="match status" value="1"/>
</dbReference>
<evidence type="ECO:0000256" key="1">
    <source>
        <dbReference type="ARBA" id="ARBA00004496"/>
    </source>
</evidence>
<comment type="catalytic activity">
    <reaction evidence="12 13">
        <text>DNA(n) + a 2'-deoxyribonucleoside 5'-triphosphate = DNA(n+1) + diphosphate</text>
        <dbReference type="Rhea" id="RHEA:22508"/>
        <dbReference type="Rhea" id="RHEA-COMP:17339"/>
        <dbReference type="Rhea" id="RHEA-COMP:17340"/>
        <dbReference type="ChEBI" id="CHEBI:33019"/>
        <dbReference type="ChEBI" id="CHEBI:61560"/>
        <dbReference type="ChEBI" id="CHEBI:173112"/>
        <dbReference type="EC" id="2.7.7.7"/>
    </reaction>
</comment>
<evidence type="ECO:0000256" key="9">
    <source>
        <dbReference type="ARBA" id="ARBA00022763"/>
    </source>
</evidence>
<dbReference type="SMART" id="SM00481">
    <property type="entry name" value="POLIIIAc"/>
    <property type="match status" value="1"/>
</dbReference>
<dbReference type="KEGG" id="ccos:Pan44_19540"/>
<dbReference type="GO" id="GO:0005737">
    <property type="term" value="C:cytoplasm"/>
    <property type="evidence" value="ECO:0007669"/>
    <property type="project" value="UniProtKB-SubCell"/>
</dbReference>
<dbReference type="Pfam" id="PF01336">
    <property type="entry name" value="tRNA_anti-codon"/>
    <property type="match status" value="1"/>
</dbReference>
<evidence type="ECO:0000256" key="12">
    <source>
        <dbReference type="ARBA" id="ARBA00049244"/>
    </source>
</evidence>
<dbReference type="InterPro" id="IPR004805">
    <property type="entry name" value="DnaE2/DnaE/PolC"/>
</dbReference>
<dbReference type="SUPFAM" id="SSF89550">
    <property type="entry name" value="PHP domain-like"/>
    <property type="match status" value="1"/>
</dbReference>
<dbReference type="Pfam" id="PF17657">
    <property type="entry name" value="DNA_pol3_finger"/>
    <property type="match status" value="1"/>
</dbReference>
<sequence>MPELPREKERPYVTVSPHLAASAGSGIPYAELHCKTNFSFLEGASHPDELVNRATELDYAALAITDRNSVAGVVRAHAAAKRTGLTLLIGAEIAPQDGPSLVLLATDRSAYANLCRLLTLGCRRTKKGECLLSLDDVANHADGLLGLAVSSPLSEDTSPLSFCHDIFGDRGYLFGELHHGPDDAWRLERFQELSRATHLPLVASNDVHYHDPKRCYLQNVLTAIRHRCKVSELGPRIFPNAERHLKSSGQMRQLFAAAPEAIERTLEIAGRCHFSLDELRYDYPEELCPRGVTPREHLAKLSWEGARQRYPDGIPDKVRTLLEHELALIAELRYEAYFLTVWDLVRFARSRNILCQGRGSAANSVVCYCLEVTSVDPEQIDVLFERFISKERGEAPDIDIDFEHERREEVIQYVYEKYGRERAGMTAELITYRHRSAVRDIGKAMGMSLDQAGRMAGVMEHYAEDASTFDRRFHEAGVDPGSRIMRQFKFLLKDLLGFPRHLSQHVGGMVLSHRPLCELVPIENASMPGRTVIQWDKDDLDELGILKVDCLALGMLTAIRKAFQLIEHTYGRELTLANVPKEDAAVYRMIQRADTLGVFQIESRAQMAMLPRLKPKEFYDLVIEVAIVRPGPIQGDMVHPYLKRRCGEEKITYPSREVERVLSKTLGVPLFQEQAMKLAVVAAGFTPGESDQLRRAMAAWKRKGGLGPFKTKLIAGMLMKGYDADYAERLYRQLEGFGSYGFPESHAASFALLVYVSSWLKCYFPDAFLAAILNAQPMGFYAPAQLVSDARQHGVAVHPVDVNASSWECTLEKPAGSGQAAVRLGFCMVSGMPAKAVEQIMAARSSGPFRSLAEFRQRTHLGRPVLARLAQADAFGSLQLDRRQGYWQALEQAASGPLEFQADDAPTPPLGQMHAWDHVLADYRTTGLSLRNHPLTFLRHELDNLGVTPSSGLADWPEDRRVKVAGLVLLRQRPGTASGITFCTLEDECGHVNLLVHAGTWERFHKPARTSRLMLARGMVQRQHGVIHVIVDRIEDLSGWIESALPKSRDFR</sequence>
<evidence type="ECO:0000313" key="16">
    <source>
        <dbReference type="Proteomes" id="UP000315700"/>
    </source>
</evidence>
<dbReference type="GO" id="GO:0006281">
    <property type="term" value="P:DNA repair"/>
    <property type="evidence" value="ECO:0007669"/>
    <property type="project" value="UniProtKB-UniRule"/>
</dbReference>
<dbReference type="InterPro" id="IPR011708">
    <property type="entry name" value="DNA_pol3_alpha_NTPase_dom"/>
</dbReference>
<dbReference type="InParanoid" id="A0A517SCS6"/>
<dbReference type="NCBIfam" id="TIGR00594">
    <property type="entry name" value="polc"/>
    <property type="match status" value="1"/>
</dbReference>
<reference evidence="15 16" key="1">
    <citation type="submission" date="2019-02" db="EMBL/GenBank/DDBJ databases">
        <title>Deep-cultivation of Planctomycetes and their phenomic and genomic characterization uncovers novel biology.</title>
        <authorList>
            <person name="Wiegand S."/>
            <person name="Jogler M."/>
            <person name="Boedeker C."/>
            <person name="Pinto D."/>
            <person name="Vollmers J."/>
            <person name="Rivas-Marin E."/>
            <person name="Kohn T."/>
            <person name="Peeters S.H."/>
            <person name="Heuer A."/>
            <person name="Rast P."/>
            <person name="Oberbeckmann S."/>
            <person name="Bunk B."/>
            <person name="Jeske O."/>
            <person name="Meyerdierks A."/>
            <person name="Storesund J.E."/>
            <person name="Kallscheuer N."/>
            <person name="Luecker S."/>
            <person name="Lage O.M."/>
            <person name="Pohl T."/>
            <person name="Merkel B.J."/>
            <person name="Hornburger P."/>
            <person name="Mueller R.-W."/>
            <person name="Bruemmer F."/>
            <person name="Labrenz M."/>
            <person name="Spormann A.M."/>
            <person name="Op den Camp H."/>
            <person name="Overmann J."/>
            <person name="Amann R."/>
            <person name="Jetten M.S.M."/>
            <person name="Mascher T."/>
            <person name="Medema M.H."/>
            <person name="Devos D.P."/>
            <person name="Kaster A.-K."/>
            <person name="Ovreas L."/>
            <person name="Rohde M."/>
            <person name="Galperin M.Y."/>
            <person name="Jogler C."/>
        </authorList>
    </citation>
    <scope>NUCLEOTIDE SEQUENCE [LARGE SCALE GENOMIC DNA]</scope>
    <source>
        <strain evidence="15 16">Pan44</strain>
    </source>
</reference>
<keyword evidence="7 13" id="KW-0548">Nucleotidyltransferase</keyword>
<dbReference type="EMBL" id="CP036271">
    <property type="protein sequence ID" value="QDT53927.1"/>
    <property type="molecule type" value="Genomic_DNA"/>
</dbReference>
<name>A0A517SCS6_9PLAN</name>
<gene>
    <name evidence="13 15" type="primary">dnaE2</name>
    <name evidence="15" type="ORF">Pan44_19540</name>
</gene>
<dbReference type="CDD" id="cd07434">
    <property type="entry name" value="PHP_PolIIIA_DnaE2"/>
    <property type="match status" value="1"/>
</dbReference>
<dbReference type="InterPro" id="IPR004365">
    <property type="entry name" value="NA-bd_OB_tRNA"/>
</dbReference>
<evidence type="ECO:0000256" key="5">
    <source>
        <dbReference type="ARBA" id="ARBA00022490"/>
    </source>
</evidence>
<dbReference type="CDD" id="cd04485">
    <property type="entry name" value="DnaE_OBF"/>
    <property type="match status" value="1"/>
</dbReference>
<evidence type="ECO:0000259" key="14">
    <source>
        <dbReference type="SMART" id="SM00481"/>
    </source>
</evidence>
<dbReference type="PANTHER" id="PTHR32294">
    <property type="entry name" value="DNA POLYMERASE III SUBUNIT ALPHA"/>
    <property type="match status" value="1"/>
</dbReference>
<dbReference type="HAMAP" id="MF_01902">
    <property type="entry name" value="DNApol_error_prone"/>
    <property type="match status" value="1"/>
</dbReference>